<keyword evidence="9" id="KW-0492">Microsome</keyword>
<dbReference type="Proteomes" id="UP000299102">
    <property type="component" value="Unassembled WGS sequence"/>
</dbReference>
<comment type="caution">
    <text evidence="17">The sequence shown here is derived from an EMBL/GenBank/DDBJ whole genome shotgun (WGS) entry which is preliminary data.</text>
</comment>
<keyword evidence="18" id="KW-1185">Reference proteome</keyword>
<dbReference type="InterPro" id="IPR001128">
    <property type="entry name" value="Cyt_P450"/>
</dbReference>
<keyword evidence="7 15" id="KW-0479">Metal-binding</keyword>
<dbReference type="CDD" id="cd11056">
    <property type="entry name" value="CYP6-like"/>
    <property type="match status" value="1"/>
</dbReference>
<keyword evidence="8" id="KW-0256">Endoplasmic reticulum</keyword>
<keyword evidence="10 16" id="KW-0560">Oxidoreductase</keyword>
<dbReference type="FunFam" id="1.10.630.10:FF:000042">
    <property type="entry name" value="Cytochrome P450"/>
    <property type="match status" value="1"/>
</dbReference>
<evidence type="ECO:0000313" key="18">
    <source>
        <dbReference type="Proteomes" id="UP000299102"/>
    </source>
</evidence>
<dbReference type="OrthoDB" id="2789670at2759"/>
<evidence type="ECO:0000256" key="2">
    <source>
        <dbReference type="ARBA" id="ARBA00004174"/>
    </source>
</evidence>
<organism evidence="17 18">
    <name type="scientific">Eumeta variegata</name>
    <name type="common">Bagworm moth</name>
    <name type="synonym">Eumeta japonica</name>
    <dbReference type="NCBI Taxonomy" id="151549"/>
    <lineage>
        <taxon>Eukaryota</taxon>
        <taxon>Metazoa</taxon>
        <taxon>Ecdysozoa</taxon>
        <taxon>Arthropoda</taxon>
        <taxon>Hexapoda</taxon>
        <taxon>Insecta</taxon>
        <taxon>Pterygota</taxon>
        <taxon>Neoptera</taxon>
        <taxon>Endopterygota</taxon>
        <taxon>Lepidoptera</taxon>
        <taxon>Glossata</taxon>
        <taxon>Ditrysia</taxon>
        <taxon>Tineoidea</taxon>
        <taxon>Psychidae</taxon>
        <taxon>Oiketicinae</taxon>
        <taxon>Eumeta</taxon>
    </lineage>
</organism>
<protein>
    <recommendedName>
        <fullName evidence="5">unspecific monooxygenase</fullName>
        <ecNumber evidence="5">1.14.14.1</ecNumber>
    </recommendedName>
</protein>
<feature type="binding site" description="axial binding residue" evidence="15">
    <location>
        <position position="441"/>
    </location>
    <ligand>
        <name>heme</name>
        <dbReference type="ChEBI" id="CHEBI:30413"/>
    </ligand>
    <ligandPart>
        <name>Fe</name>
        <dbReference type="ChEBI" id="CHEBI:18248"/>
    </ligandPart>
</feature>
<dbReference type="InterPro" id="IPR017972">
    <property type="entry name" value="Cyt_P450_CS"/>
</dbReference>
<keyword evidence="13" id="KW-0472">Membrane</keyword>
<proteinExistence type="inferred from homology"/>
<keyword evidence="11 15" id="KW-0408">Iron</keyword>
<dbReference type="GO" id="GO:0016712">
    <property type="term" value="F:oxidoreductase activity, acting on paired donors, with incorporation or reduction of molecular oxygen, reduced flavin or flavoprotein as one donor, and incorporation of one atom of oxygen"/>
    <property type="evidence" value="ECO:0007669"/>
    <property type="project" value="UniProtKB-EC"/>
</dbReference>
<dbReference type="Pfam" id="PF00067">
    <property type="entry name" value="p450"/>
    <property type="match status" value="1"/>
</dbReference>
<evidence type="ECO:0000313" key="17">
    <source>
        <dbReference type="EMBL" id="GBP33400.1"/>
    </source>
</evidence>
<dbReference type="STRING" id="151549.A0A4C1V4G6"/>
<reference evidence="17 18" key="1">
    <citation type="journal article" date="2019" name="Commun. Biol.">
        <title>The bagworm genome reveals a unique fibroin gene that provides high tensile strength.</title>
        <authorList>
            <person name="Kono N."/>
            <person name="Nakamura H."/>
            <person name="Ohtoshi R."/>
            <person name="Tomita M."/>
            <person name="Numata K."/>
            <person name="Arakawa K."/>
        </authorList>
    </citation>
    <scope>NUCLEOTIDE SEQUENCE [LARGE SCALE GENOMIC DNA]</scope>
</reference>
<dbReference type="InterPro" id="IPR050476">
    <property type="entry name" value="Insect_CytP450_Detox"/>
</dbReference>
<dbReference type="InterPro" id="IPR036396">
    <property type="entry name" value="Cyt_P450_sf"/>
</dbReference>
<dbReference type="GO" id="GO:0020037">
    <property type="term" value="F:heme binding"/>
    <property type="evidence" value="ECO:0007669"/>
    <property type="project" value="InterPro"/>
</dbReference>
<dbReference type="PANTHER" id="PTHR24292">
    <property type="entry name" value="CYTOCHROME P450"/>
    <property type="match status" value="1"/>
</dbReference>
<evidence type="ECO:0000256" key="4">
    <source>
        <dbReference type="ARBA" id="ARBA00010617"/>
    </source>
</evidence>
<comment type="catalytic activity">
    <reaction evidence="14">
        <text>an organic molecule + reduced [NADPH--hemoprotein reductase] + O2 = an alcohol + oxidized [NADPH--hemoprotein reductase] + H2O + H(+)</text>
        <dbReference type="Rhea" id="RHEA:17149"/>
        <dbReference type="Rhea" id="RHEA-COMP:11964"/>
        <dbReference type="Rhea" id="RHEA-COMP:11965"/>
        <dbReference type="ChEBI" id="CHEBI:15377"/>
        <dbReference type="ChEBI" id="CHEBI:15378"/>
        <dbReference type="ChEBI" id="CHEBI:15379"/>
        <dbReference type="ChEBI" id="CHEBI:30879"/>
        <dbReference type="ChEBI" id="CHEBI:57618"/>
        <dbReference type="ChEBI" id="CHEBI:58210"/>
        <dbReference type="ChEBI" id="CHEBI:142491"/>
        <dbReference type="EC" id="1.14.14.1"/>
    </reaction>
</comment>
<evidence type="ECO:0000256" key="7">
    <source>
        <dbReference type="ARBA" id="ARBA00022723"/>
    </source>
</evidence>
<dbReference type="GO" id="GO:0005506">
    <property type="term" value="F:iron ion binding"/>
    <property type="evidence" value="ECO:0007669"/>
    <property type="project" value="InterPro"/>
</dbReference>
<dbReference type="Gene3D" id="1.10.630.10">
    <property type="entry name" value="Cytochrome P450"/>
    <property type="match status" value="1"/>
</dbReference>
<evidence type="ECO:0000256" key="8">
    <source>
        <dbReference type="ARBA" id="ARBA00022824"/>
    </source>
</evidence>
<evidence type="ECO:0000256" key="9">
    <source>
        <dbReference type="ARBA" id="ARBA00022848"/>
    </source>
</evidence>
<keyword evidence="12 16" id="KW-0503">Monooxygenase</keyword>
<evidence type="ECO:0000256" key="1">
    <source>
        <dbReference type="ARBA" id="ARBA00001971"/>
    </source>
</evidence>
<gene>
    <name evidence="17" type="primary">CYP6B2</name>
    <name evidence="17" type="ORF">EVAR_6748_1</name>
</gene>
<comment type="similarity">
    <text evidence="4 16">Belongs to the cytochrome P450 family.</text>
</comment>
<evidence type="ECO:0000256" key="15">
    <source>
        <dbReference type="PIRSR" id="PIRSR602401-1"/>
    </source>
</evidence>
<evidence type="ECO:0000256" key="14">
    <source>
        <dbReference type="ARBA" id="ARBA00047827"/>
    </source>
</evidence>
<dbReference type="AlphaFoldDB" id="A0A4C1V4G6"/>
<dbReference type="SUPFAM" id="SSF48264">
    <property type="entry name" value="Cytochrome P450"/>
    <property type="match status" value="1"/>
</dbReference>
<evidence type="ECO:0000256" key="3">
    <source>
        <dbReference type="ARBA" id="ARBA00004406"/>
    </source>
</evidence>
<evidence type="ECO:0000256" key="6">
    <source>
        <dbReference type="ARBA" id="ARBA00022617"/>
    </source>
</evidence>
<dbReference type="GO" id="GO:0005789">
    <property type="term" value="C:endoplasmic reticulum membrane"/>
    <property type="evidence" value="ECO:0007669"/>
    <property type="project" value="UniProtKB-SubCell"/>
</dbReference>
<dbReference type="PANTHER" id="PTHR24292:SF104">
    <property type="entry name" value="CYTOCHROME P450 308A1-RELATED"/>
    <property type="match status" value="1"/>
</dbReference>
<comment type="subcellular location">
    <subcellularLocation>
        <location evidence="3">Endoplasmic reticulum membrane</location>
        <topology evidence="3">Peripheral membrane protein</topology>
    </subcellularLocation>
    <subcellularLocation>
        <location evidence="2">Microsome membrane</location>
        <topology evidence="2">Peripheral membrane protein</topology>
    </subcellularLocation>
</comment>
<dbReference type="PROSITE" id="PS00086">
    <property type="entry name" value="CYTOCHROME_P450"/>
    <property type="match status" value="1"/>
</dbReference>
<comment type="cofactor">
    <cofactor evidence="1 15">
        <name>heme</name>
        <dbReference type="ChEBI" id="CHEBI:30413"/>
    </cofactor>
</comment>
<sequence>MYSDNKFSELSLSVTIAVGNAQRRVLGPKPIPFVGNFGRVIFLKESVTKFSNRLYNAYPDEKVVGIYQGMKPWLLVRDPELIKNVLIKNFSHFADRGTKLNNNQLSFNLFDVEGDAWRTLRQSFTPIFSSGKIKSMSPLIVRCVKDFQEYVGGLIEKEVGHEVRSLMARYTLEVIGTCAFGLSVGTLSEENNQFRDIASTMFTPRLKVAIWRGLDTIFPGIMDSLGIRITNAKVYNFFMTLTEKMLQERRGKPKVRKDFMDLLIEMYEQGRIKLNKKDETSSELEITKNVMAAQAMVFYAAGFETSSAAMSFLLHELALDEECQERIYNEIREVTRKYGDQICYEAVCEMNYLEMALDETMRKHPPGGVLIRKCVSDYVCPITKLKIEKDMRILIPVMALHRDKKYFSNPDEFNPERFAPENKMKIPSCVYIPFGEGPRNCIGLRFAKIESMMGIAGFLMKFKVEPSAKTKKQLDYDNKGITLKSRDGIWLIITKREV</sequence>
<evidence type="ECO:0000256" key="12">
    <source>
        <dbReference type="ARBA" id="ARBA00023033"/>
    </source>
</evidence>
<evidence type="ECO:0000256" key="16">
    <source>
        <dbReference type="RuleBase" id="RU000461"/>
    </source>
</evidence>
<evidence type="ECO:0000256" key="11">
    <source>
        <dbReference type="ARBA" id="ARBA00023004"/>
    </source>
</evidence>
<evidence type="ECO:0000256" key="13">
    <source>
        <dbReference type="ARBA" id="ARBA00023136"/>
    </source>
</evidence>
<dbReference type="EMBL" id="BGZK01000273">
    <property type="protein sequence ID" value="GBP33400.1"/>
    <property type="molecule type" value="Genomic_DNA"/>
</dbReference>
<evidence type="ECO:0000256" key="5">
    <source>
        <dbReference type="ARBA" id="ARBA00012109"/>
    </source>
</evidence>
<dbReference type="EC" id="1.14.14.1" evidence="5"/>
<accession>A0A4C1V4G6</accession>
<dbReference type="PRINTS" id="PR00463">
    <property type="entry name" value="EP450I"/>
</dbReference>
<dbReference type="InterPro" id="IPR002401">
    <property type="entry name" value="Cyt_P450_E_grp-I"/>
</dbReference>
<evidence type="ECO:0000256" key="10">
    <source>
        <dbReference type="ARBA" id="ARBA00023002"/>
    </source>
</evidence>
<name>A0A4C1V4G6_EUMVA</name>
<dbReference type="PRINTS" id="PR00385">
    <property type="entry name" value="P450"/>
</dbReference>
<keyword evidence="6 15" id="KW-0349">Heme</keyword>